<evidence type="ECO:0000256" key="2">
    <source>
        <dbReference type="SAM" id="Phobius"/>
    </source>
</evidence>
<sequence length="399" mass="40443">MTNTVGAGSAQDPEPAHGSQSQPSSGAAQTSPATASGTAGENAKKPRARAGGVLSGILTYSLVLVCALVPVPYLLQMPGPVVNTLEPVDGKDLITISGTETYEADGQLDMLTVAVAGGPGKKVYASEALRSVISRTQTVVPNETFYPLTTTREDVSGENTAQMASSQDTATAAALGELGIDYSSVTTVAEVVADSPADGHVEPGDEILSIDCTDVAGDPEAASAVAAAVTEADGTVELGLLRGEEEMSVELEPTPVHGKKMIGISMQQSFDFPFDVTFNVEDIGGPSAGMVFALTIIDELTPGNLTGGVPIAGTGAIEADGTVTPIGGARQKVSAASDAGAEYFLSPRDNCAEVLDAAASTDLHVVRIDTLSDAHTAVKDIAAGNTDSLPQCDASQGAH</sequence>
<dbReference type="Pfam" id="PF13180">
    <property type="entry name" value="PDZ_2"/>
    <property type="match status" value="1"/>
</dbReference>
<dbReference type="InterPro" id="IPR008269">
    <property type="entry name" value="Lon_proteolytic"/>
</dbReference>
<evidence type="ECO:0000313" key="4">
    <source>
        <dbReference type="EMBL" id="MFB9777211.1"/>
    </source>
</evidence>
<feature type="domain" description="PDZ" evidence="3">
    <location>
        <begin position="176"/>
        <end position="244"/>
    </location>
</feature>
<proteinExistence type="predicted"/>
<feature type="region of interest" description="Disordered" evidence="1">
    <location>
        <begin position="1"/>
        <end position="47"/>
    </location>
</feature>
<dbReference type="PANTHER" id="PTHR10046">
    <property type="entry name" value="ATP DEPENDENT LON PROTEASE FAMILY MEMBER"/>
    <property type="match status" value="1"/>
</dbReference>
<dbReference type="SUPFAM" id="SSF50156">
    <property type="entry name" value="PDZ domain-like"/>
    <property type="match status" value="1"/>
</dbReference>
<dbReference type="SUPFAM" id="SSF54211">
    <property type="entry name" value="Ribosomal protein S5 domain 2-like"/>
    <property type="match status" value="1"/>
</dbReference>
<dbReference type="InterPro" id="IPR020568">
    <property type="entry name" value="Ribosomal_Su5_D2-typ_SF"/>
</dbReference>
<keyword evidence="2" id="KW-1133">Transmembrane helix</keyword>
<dbReference type="Gene3D" id="2.30.42.10">
    <property type="match status" value="1"/>
</dbReference>
<dbReference type="PROSITE" id="PS50106">
    <property type="entry name" value="PDZ"/>
    <property type="match status" value="1"/>
</dbReference>
<reference evidence="4 5" key="1">
    <citation type="submission" date="2024-09" db="EMBL/GenBank/DDBJ databases">
        <authorList>
            <person name="Sun Q."/>
            <person name="Mori K."/>
        </authorList>
    </citation>
    <scope>NUCLEOTIDE SEQUENCE [LARGE SCALE GENOMIC DNA]</scope>
    <source>
        <strain evidence="4 5">JCM 11683</strain>
    </source>
</reference>
<feature type="compositionally biased region" description="Low complexity" evidence="1">
    <location>
        <begin position="16"/>
        <end position="39"/>
    </location>
</feature>
<evidence type="ECO:0000313" key="5">
    <source>
        <dbReference type="Proteomes" id="UP001589707"/>
    </source>
</evidence>
<feature type="transmembrane region" description="Helical" evidence="2">
    <location>
        <begin position="53"/>
        <end position="75"/>
    </location>
</feature>
<protein>
    <submittedName>
        <fullName evidence="4">PDZ domain-containing protein</fullName>
    </submittedName>
</protein>
<evidence type="ECO:0000256" key="1">
    <source>
        <dbReference type="SAM" id="MobiDB-lite"/>
    </source>
</evidence>
<keyword evidence="5" id="KW-1185">Reference proteome</keyword>
<organism evidence="4 5">
    <name type="scientific">Brevibacterium otitidis</name>
    <dbReference type="NCBI Taxonomy" id="53364"/>
    <lineage>
        <taxon>Bacteria</taxon>
        <taxon>Bacillati</taxon>
        <taxon>Actinomycetota</taxon>
        <taxon>Actinomycetes</taxon>
        <taxon>Micrococcales</taxon>
        <taxon>Brevibacteriaceae</taxon>
        <taxon>Brevibacterium</taxon>
    </lineage>
</organism>
<dbReference type="RefSeq" id="WP_376841115.1">
    <property type="nucleotide sequence ID" value="NZ_JBHMAU010000073.1"/>
</dbReference>
<evidence type="ECO:0000259" key="3">
    <source>
        <dbReference type="PROSITE" id="PS50106"/>
    </source>
</evidence>
<dbReference type="InterPro" id="IPR001478">
    <property type="entry name" value="PDZ"/>
</dbReference>
<dbReference type="Pfam" id="PF05362">
    <property type="entry name" value="Lon_C"/>
    <property type="match status" value="1"/>
</dbReference>
<keyword evidence="2" id="KW-0472">Membrane</keyword>
<dbReference type="EMBL" id="JBHMAU010000073">
    <property type="protein sequence ID" value="MFB9777211.1"/>
    <property type="molecule type" value="Genomic_DNA"/>
</dbReference>
<comment type="caution">
    <text evidence="4">The sequence shown here is derived from an EMBL/GenBank/DDBJ whole genome shotgun (WGS) entry which is preliminary data.</text>
</comment>
<dbReference type="InterPro" id="IPR014721">
    <property type="entry name" value="Ribsml_uS5_D2-typ_fold_subgr"/>
</dbReference>
<dbReference type="InterPro" id="IPR036034">
    <property type="entry name" value="PDZ_sf"/>
</dbReference>
<dbReference type="SMART" id="SM00228">
    <property type="entry name" value="PDZ"/>
    <property type="match status" value="1"/>
</dbReference>
<dbReference type="Gene3D" id="3.30.230.10">
    <property type="match status" value="1"/>
</dbReference>
<dbReference type="Proteomes" id="UP001589707">
    <property type="component" value="Unassembled WGS sequence"/>
</dbReference>
<name>A0ABV5X598_9MICO</name>
<accession>A0ABV5X598</accession>
<keyword evidence="2" id="KW-0812">Transmembrane</keyword>
<gene>
    <name evidence="4" type="ORF">ACFFN1_12520</name>
</gene>
<dbReference type="CDD" id="cd00136">
    <property type="entry name" value="PDZ_canonical"/>
    <property type="match status" value="1"/>
</dbReference>
<dbReference type="InterPro" id="IPR027065">
    <property type="entry name" value="Lon_Prtase"/>
</dbReference>